<dbReference type="AlphaFoldDB" id="A0A1A9AK43"/>
<accession>A0A1A9AK43</accession>
<organism evidence="2 3">
    <name type="scientific">Plasmodium ovale wallikeri</name>
    <dbReference type="NCBI Taxonomy" id="864142"/>
    <lineage>
        <taxon>Eukaryota</taxon>
        <taxon>Sar</taxon>
        <taxon>Alveolata</taxon>
        <taxon>Apicomplexa</taxon>
        <taxon>Aconoidasida</taxon>
        <taxon>Haemosporida</taxon>
        <taxon>Plasmodiidae</taxon>
        <taxon>Plasmodium</taxon>
        <taxon>Plasmodium (Plasmodium)</taxon>
    </lineage>
</organism>
<dbReference type="Proteomes" id="UP000078550">
    <property type="component" value="Unassembled WGS sequence"/>
</dbReference>
<name>A0A1A9AK43_PLAOA</name>
<keyword evidence="1" id="KW-1133">Transmembrane helix</keyword>
<evidence type="ECO:0000313" key="2">
    <source>
        <dbReference type="EMBL" id="SBT56451.1"/>
    </source>
</evidence>
<gene>
    <name evidence="2" type="ORF">POVWA2_073610</name>
</gene>
<keyword evidence="1" id="KW-0472">Membrane</keyword>
<feature type="transmembrane region" description="Helical" evidence="1">
    <location>
        <begin position="150"/>
        <end position="170"/>
    </location>
</feature>
<dbReference type="InterPro" id="IPR008780">
    <property type="entry name" value="Plasmodium_Vir"/>
</dbReference>
<evidence type="ECO:0000313" key="3">
    <source>
        <dbReference type="Proteomes" id="UP000078550"/>
    </source>
</evidence>
<protein>
    <submittedName>
        <fullName evidence="2">PIR Superfamily Protein</fullName>
    </submittedName>
</protein>
<dbReference type="EMBL" id="FLRE01001388">
    <property type="protein sequence ID" value="SBT56451.1"/>
    <property type="molecule type" value="Genomic_DNA"/>
</dbReference>
<reference evidence="3" key="1">
    <citation type="submission" date="2016-05" db="EMBL/GenBank/DDBJ databases">
        <authorList>
            <person name="Naeem Raeece"/>
        </authorList>
    </citation>
    <scope>NUCLEOTIDE SEQUENCE [LARGE SCALE GENOMIC DNA]</scope>
</reference>
<keyword evidence="1" id="KW-0812">Transmembrane</keyword>
<evidence type="ECO:0000256" key="1">
    <source>
        <dbReference type="SAM" id="Phobius"/>
    </source>
</evidence>
<proteinExistence type="predicted"/>
<sequence>MVSSTTESDVEKILNKILQKTVKLEYSNKIINTGIKECEDPLLKSIAFQFTEIYGRALKNYKNNDDEYGQLYCEYIQEWLNYMKYFYTLGGTCESKKKLWIKYIHNPLRTIEQGFSSNLPCNLNNDNFFDNSQKELIPGFCNDNDIISPIIPLSIGFAVFGIALIFMFLYKFTPIEGWFQNHMRKKKESLQYINNEEKHDLTKNIYWNSDSHNEHDMNQITYHPHRL</sequence>
<dbReference type="Pfam" id="PF05795">
    <property type="entry name" value="Plasmodium_Vir"/>
    <property type="match status" value="1"/>
</dbReference>